<keyword evidence="1" id="KW-0472">Membrane</keyword>
<feature type="chain" id="PRO_5015170794" evidence="2">
    <location>
        <begin position="27"/>
        <end position="786"/>
    </location>
</feature>
<evidence type="ECO:0000313" key="4">
    <source>
        <dbReference type="Proteomes" id="UP000242682"/>
    </source>
</evidence>
<dbReference type="AlphaFoldDB" id="A0A2P8G150"/>
<evidence type="ECO:0000313" key="3">
    <source>
        <dbReference type="EMBL" id="PSL27702.1"/>
    </source>
</evidence>
<dbReference type="SUPFAM" id="SSF52317">
    <property type="entry name" value="Class I glutamine amidotransferase-like"/>
    <property type="match status" value="1"/>
</dbReference>
<name>A0A2P8G150_9BACL</name>
<dbReference type="Proteomes" id="UP000242682">
    <property type="component" value="Unassembled WGS sequence"/>
</dbReference>
<protein>
    <submittedName>
        <fullName evidence="3">Uncharacterized protein</fullName>
    </submittedName>
</protein>
<organism evidence="3 4">
    <name type="scientific">Planomicrobium soli</name>
    <dbReference type="NCBI Taxonomy" id="1176648"/>
    <lineage>
        <taxon>Bacteria</taxon>
        <taxon>Bacillati</taxon>
        <taxon>Bacillota</taxon>
        <taxon>Bacilli</taxon>
        <taxon>Bacillales</taxon>
        <taxon>Caryophanaceae</taxon>
        <taxon>Planomicrobium</taxon>
    </lineage>
</organism>
<evidence type="ECO:0000256" key="1">
    <source>
        <dbReference type="SAM" id="Phobius"/>
    </source>
</evidence>
<keyword evidence="4" id="KW-1185">Reference proteome</keyword>
<comment type="caution">
    <text evidence="3">The sequence shown here is derived from an EMBL/GenBank/DDBJ whole genome shotgun (WGS) entry which is preliminary data.</text>
</comment>
<accession>A0A2P8G150</accession>
<gene>
    <name evidence="3" type="ORF">B0H99_11714</name>
</gene>
<dbReference type="RefSeq" id="WP_106534631.1">
    <property type="nucleotide sequence ID" value="NZ_PYAT01000017.1"/>
</dbReference>
<dbReference type="EMBL" id="PYAT01000017">
    <property type="protein sequence ID" value="PSL27702.1"/>
    <property type="molecule type" value="Genomic_DNA"/>
</dbReference>
<sequence>MYRRLVAIVASAILMGLFLMPQVSLAAPSITIDASAGLQNKVKYEKGLPLQFTLTNNGSAFLGDLVFSYSESYSSGVGLAVPIELSAGETKTIQVASSGLSDMSYMGGTSAQNIFLFEDGWEKGKSIKFTGSKTIKPAYFSPMSLFIASLTSNSDRLQQLRGISMGNSEGTQLFHLNQMNQFTLPSEAVAWEVVDYLVIDEFAYSDLPDSVQQAVLQWVQQGGHVVVGSTGNLDAELGNLSEFLPLNLGSSIDVLIPGLDEKVPVFEAEAKKNAKTLLETNDQVLAASQQIGSGTLTQTSFSLGDEVVSTQKGYAPLISSLLQKNKVSQLNFQGEPLRDRMAYQVGDVNELFESFAVSKMLIMGIVILYILLIIPVLYIILKKKDKREYAWIIIPAAAVVTSVGLFALGAKDRLGNAQIQQTGFFEVNATNGLNGHYVNSILSNKGGDYQFVAPSSTTMTYRLKSQMTEQVPHSAAMLERQAAGNSLTLRDMRYWSVATIMGESYIENTGSFDVRLNVANKKIGGTITNNFPFAVEDVSVWTGSRLIALGDLNPGQELQVEETINSDILAPASSVGQSYGYQPIADAKALNNARRQSLVSVSYEELEQSGKTPYVIGYTKDAIVPISLDKQRASLSSLHLIAQSFKPNTALSGDITLDAETFNMEVASVNQQSYFENVSEDPYSYYFDDGDYEITYQVIDAINLKQAEWKELGVRISNTSLAISIYNEKTKKFEEISGNTHTIDKQVDQYISPEGTIKFALEMRASASGTPEVILPKLKLKGEIAP</sequence>
<feature type="transmembrane region" description="Helical" evidence="1">
    <location>
        <begin position="360"/>
        <end position="381"/>
    </location>
</feature>
<feature type="transmembrane region" description="Helical" evidence="1">
    <location>
        <begin position="388"/>
        <end position="410"/>
    </location>
</feature>
<keyword evidence="2" id="KW-0732">Signal</keyword>
<dbReference type="OrthoDB" id="137965at2"/>
<dbReference type="InterPro" id="IPR029062">
    <property type="entry name" value="Class_I_gatase-like"/>
</dbReference>
<proteinExistence type="predicted"/>
<reference evidence="3 4" key="1">
    <citation type="submission" date="2018-03" db="EMBL/GenBank/DDBJ databases">
        <title>Genomic Encyclopedia of Type Strains, Phase III (KMG-III): the genomes of soil and plant-associated and newly described type strains.</title>
        <authorList>
            <person name="Whitman W."/>
        </authorList>
    </citation>
    <scope>NUCLEOTIDE SEQUENCE [LARGE SCALE GENOMIC DNA]</scope>
    <source>
        <strain evidence="3 4">CGMCC 1.12259</strain>
    </source>
</reference>
<evidence type="ECO:0000256" key="2">
    <source>
        <dbReference type="SAM" id="SignalP"/>
    </source>
</evidence>
<keyword evidence="1" id="KW-0812">Transmembrane</keyword>
<keyword evidence="1" id="KW-1133">Transmembrane helix</keyword>
<feature type="signal peptide" evidence="2">
    <location>
        <begin position="1"/>
        <end position="26"/>
    </location>
</feature>